<dbReference type="EMBL" id="SORI01000001">
    <property type="protein sequence ID" value="TDY65027.1"/>
    <property type="molecule type" value="Genomic_DNA"/>
</dbReference>
<evidence type="ECO:0000256" key="2">
    <source>
        <dbReference type="ARBA" id="ARBA00023237"/>
    </source>
</evidence>
<dbReference type="Proteomes" id="UP000295066">
    <property type="component" value="Unassembled WGS sequence"/>
</dbReference>
<feature type="transmembrane region" description="Helical" evidence="3">
    <location>
        <begin position="21"/>
        <end position="44"/>
    </location>
</feature>
<name>A0A4R8MK25_9BACT</name>
<comment type="caution">
    <text evidence="4">The sequence shown here is derived from an EMBL/GenBank/DDBJ whole genome shotgun (WGS) entry which is preliminary data.</text>
</comment>
<dbReference type="Pfam" id="PF07963">
    <property type="entry name" value="N_methyl"/>
    <property type="match status" value="1"/>
</dbReference>
<evidence type="ECO:0000256" key="1">
    <source>
        <dbReference type="ARBA" id="ARBA00004442"/>
    </source>
</evidence>
<dbReference type="AlphaFoldDB" id="A0A4R8MK25"/>
<accession>A0A4R8MK25</accession>
<dbReference type="NCBIfam" id="TIGR02532">
    <property type="entry name" value="IV_pilin_GFxxxE"/>
    <property type="match status" value="1"/>
</dbReference>
<dbReference type="OrthoDB" id="6336at2"/>
<gene>
    <name evidence="4" type="ORF">C8D99_101174</name>
</gene>
<evidence type="ECO:0000256" key="3">
    <source>
        <dbReference type="SAM" id="Phobius"/>
    </source>
</evidence>
<evidence type="ECO:0000313" key="4">
    <source>
        <dbReference type="EMBL" id="TDY65027.1"/>
    </source>
</evidence>
<dbReference type="GO" id="GO:0009279">
    <property type="term" value="C:cell outer membrane"/>
    <property type="evidence" value="ECO:0007669"/>
    <property type="project" value="UniProtKB-SubCell"/>
</dbReference>
<keyword evidence="3" id="KW-0472">Membrane</keyword>
<keyword evidence="5" id="KW-1185">Reference proteome</keyword>
<dbReference type="InterPro" id="IPR012902">
    <property type="entry name" value="N_methyl_site"/>
</dbReference>
<keyword evidence="2" id="KW-0998">Cell outer membrane</keyword>
<organism evidence="4 5">
    <name type="scientific">Aminivibrio pyruvatiphilus</name>
    <dbReference type="NCBI Taxonomy" id="1005740"/>
    <lineage>
        <taxon>Bacteria</taxon>
        <taxon>Thermotogati</taxon>
        <taxon>Synergistota</taxon>
        <taxon>Synergistia</taxon>
        <taxon>Synergistales</taxon>
        <taxon>Aminobacteriaceae</taxon>
        <taxon>Aminivibrio</taxon>
    </lineage>
</organism>
<protein>
    <submittedName>
        <fullName evidence="4">Prepilin-type N-terminal cleavage/methylation domain-containing protein</fullName>
    </submittedName>
</protein>
<dbReference type="RefSeq" id="WP_133955381.1">
    <property type="nucleotide sequence ID" value="NZ_SORI01000001.1"/>
</dbReference>
<keyword evidence="3" id="KW-1133">Transmembrane helix</keyword>
<evidence type="ECO:0000313" key="5">
    <source>
        <dbReference type="Proteomes" id="UP000295066"/>
    </source>
</evidence>
<keyword evidence="3" id="KW-0812">Transmembrane</keyword>
<comment type="subcellular location">
    <subcellularLocation>
        <location evidence="1">Cell outer membrane</location>
    </subcellularLocation>
</comment>
<proteinExistence type="predicted"/>
<sequence>MRCADRGGRFRPPLFRDRGFSLAELLAVLAICLVLGGGASVALVSSFAGAPSDETAVREGKYAAQWLQRVFHKALLSGRSFVFRLSPSVPQKRLKIQWADGSEEIYDGKGRVWFTNRSAVMAFCTYSPKWNTISPAFTIEAGSSPDRRRPLKYIVVTPFCRVSYRDDPPRD</sequence>
<reference evidence="4 5" key="1">
    <citation type="submission" date="2019-03" db="EMBL/GenBank/DDBJ databases">
        <title>Genomic Encyclopedia of Type Strains, Phase IV (KMG-IV): sequencing the most valuable type-strain genomes for metagenomic binning, comparative biology and taxonomic classification.</title>
        <authorList>
            <person name="Goeker M."/>
        </authorList>
    </citation>
    <scope>NUCLEOTIDE SEQUENCE [LARGE SCALE GENOMIC DNA]</scope>
    <source>
        <strain evidence="4 5">DSM 25964</strain>
    </source>
</reference>